<name>A0ACC1NLE8_9HYPO</name>
<evidence type="ECO:0000313" key="2">
    <source>
        <dbReference type="Proteomes" id="UP001143910"/>
    </source>
</evidence>
<dbReference type="Proteomes" id="UP001143910">
    <property type="component" value="Unassembled WGS sequence"/>
</dbReference>
<protein>
    <submittedName>
        <fullName evidence="1">Uncharacterized protein</fullName>
    </submittedName>
</protein>
<evidence type="ECO:0000313" key="1">
    <source>
        <dbReference type="EMBL" id="KAJ2979681.1"/>
    </source>
</evidence>
<sequence>MVSHLWGEQPWDNGKLEFKCTSIRPRPGFIFHHCLLQTTGPLQSNYQAAYKAPFLQIDFPGFAFPPSENQFSSDAFADTKACRGTETEETPGAVWCSLFTTPVLATLNQEETSAKLMNKLWKDSPAYAWWRWPSRIPVAQPPTPEQGQKVLIAFSAPTHAIVDDAYARFERISANPVKVYLYAAEMANLMKPLQTFAKWTTSGQQNATMCSFINHINKMDTDKDDASTARTDPHSRSNLALRLYSWADRPPPVPYNPAKDPQLVPNKKGFPVGGLHLKPCRRRCLSHLVGSTSPEGCLATNNRSQKCYRCQDGGKECSVLAAKDRGVFARLQEMHP</sequence>
<accession>A0ACC1NLE8</accession>
<gene>
    <name evidence="1" type="ORF">NQ176_g3102</name>
</gene>
<organism evidence="1 2">
    <name type="scientific">Zarea fungicola</name>
    <dbReference type="NCBI Taxonomy" id="93591"/>
    <lineage>
        <taxon>Eukaryota</taxon>
        <taxon>Fungi</taxon>
        <taxon>Dikarya</taxon>
        <taxon>Ascomycota</taxon>
        <taxon>Pezizomycotina</taxon>
        <taxon>Sordariomycetes</taxon>
        <taxon>Hypocreomycetidae</taxon>
        <taxon>Hypocreales</taxon>
        <taxon>Cordycipitaceae</taxon>
        <taxon>Zarea</taxon>
    </lineage>
</organism>
<comment type="caution">
    <text evidence="1">The sequence shown here is derived from an EMBL/GenBank/DDBJ whole genome shotgun (WGS) entry which is preliminary data.</text>
</comment>
<dbReference type="EMBL" id="JANJQO010000260">
    <property type="protein sequence ID" value="KAJ2979681.1"/>
    <property type="molecule type" value="Genomic_DNA"/>
</dbReference>
<reference evidence="1" key="1">
    <citation type="submission" date="2022-08" db="EMBL/GenBank/DDBJ databases">
        <title>Genome Sequence of Lecanicillium fungicola.</title>
        <authorList>
            <person name="Buettner E."/>
        </authorList>
    </citation>
    <scope>NUCLEOTIDE SEQUENCE</scope>
    <source>
        <strain evidence="1">Babe33</strain>
    </source>
</reference>
<keyword evidence="2" id="KW-1185">Reference proteome</keyword>
<proteinExistence type="predicted"/>